<protein>
    <submittedName>
        <fullName evidence="2">Uncharacterized protein</fullName>
    </submittedName>
</protein>
<accession>A0AAE1AFS2</accession>
<organism evidence="2 3">
    <name type="scientific">Elysia crispata</name>
    <name type="common">lettuce slug</name>
    <dbReference type="NCBI Taxonomy" id="231223"/>
    <lineage>
        <taxon>Eukaryota</taxon>
        <taxon>Metazoa</taxon>
        <taxon>Spiralia</taxon>
        <taxon>Lophotrochozoa</taxon>
        <taxon>Mollusca</taxon>
        <taxon>Gastropoda</taxon>
        <taxon>Heterobranchia</taxon>
        <taxon>Euthyneura</taxon>
        <taxon>Panpulmonata</taxon>
        <taxon>Sacoglossa</taxon>
        <taxon>Placobranchoidea</taxon>
        <taxon>Plakobranchidae</taxon>
        <taxon>Elysia</taxon>
    </lineage>
</organism>
<sequence length="84" mass="9409">MQPKPLQIEGRQIDKYRDRRLIDIKTDKPCPRQTRRLKPVEVFNDCERPGAYQAFSSALSPLSSAPRHPATSASVGATRITCAN</sequence>
<evidence type="ECO:0000313" key="3">
    <source>
        <dbReference type="Proteomes" id="UP001283361"/>
    </source>
</evidence>
<dbReference type="EMBL" id="JAWDGP010001912">
    <property type="protein sequence ID" value="KAK3787058.1"/>
    <property type="molecule type" value="Genomic_DNA"/>
</dbReference>
<dbReference type="Proteomes" id="UP001283361">
    <property type="component" value="Unassembled WGS sequence"/>
</dbReference>
<keyword evidence="3" id="KW-1185">Reference proteome</keyword>
<dbReference type="AlphaFoldDB" id="A0AAE1AFS2"/>
<feature type="compositionally biased region" description="Polar residues" evidence="1">
    <location>
        <begin position="71"/>
        <end position="84"/>
    </location>
</feature>
<name>A0AAE1AFS2_9GAST</name>
<comment type="caution">
    <text evidence="2">The sequence shown here is derived from an EMBL/GenBank/DDBJ whole genome shotgun (WGS) entry which is preliminary data.</text>
</comment>
<proteinExistence type="predicted"/>
<evidence type="ECO:0000256" key="1">
    <source>
        <dbReference type="SAM" id="MobiDB-lite"/>
    </source>
</evidence>
<feature type="region of interest" description="Disordered" evidence="1">
    <location>
        <begin position="60"/>
        <end position="84"/>
    </location>
</feature>
<evidence type="ECO:0000313" key="2">
    <source>
        <dbReference type="EMBL" id="KAK3787058.1"/>
    </source>
</evidence>
<gene>
    <name evidence="2" type="ORF">RRG08_037335</name>
</gene>
<reference evidence="2" key="1">
    <citation type="journal article" date="2023" name="G3 (Bethesda)">
        <title>A reference genome for the long-term kleptoplast-retaining sea slug Elysia crispata morphotype clarki.</title>
        <authorList>
            <person name="Eastman K.E."/>
            <person name="Pendleton A.L."/>
            <person name="Shaikh M.A."/>
            <person name="Suttiyut T."/>
            <person name="Ogas R."/>
            <person name="Tomko P."/>
            <person name="Gavelis G."/>
            <person name="Widhalm J.R."/>
            <person name="Wisecaver J.H."/>
        </authorList>
    </citation>
    <scope>NUCLEOTIDE SEQUENCE</scope>
    <source>
        <strain evidence="2">ECLA1</strain>
    </source>
</reference>